<proteinExistence type="inferred from homology"/>
<dbReference type="Pfam" id="PF03997">
    <property type="entry name" value="VPS28"/>
    <property type="match status" value="1"/>
</dbReference>
<comment type="subunit">
    <text evidence="7">Component of the ESCRT-I complex (endosomal sorting complex required for transport I).</text>
</comment>
<keyword evidence="5 9" id="KW-0653">Protein transport</keyword>
<evidence type="ECO:0000256" key="5">
    <source>
        <dbReference type="ARBA" id="ARBA00022927"/>
    </source>
</evidence>
<dbReference type="SUPFAM" id="SSF140111">
    <property type="entry name" value="Endosomal sorting complex assembly domain"/>
    <property type="match status" value="1"/>
</dbReference>
<dbReference type="AlphaFoldDB" id="A0AAV7J5C2"/>
<dbReference type="GO" id="GO:0044877">
    <property type="term" value="F:protein-containing complex binding"/>
    <property type="evidence" value="ECO:0007669"/>
    <property type="project" value="TreeGrafter"/>
</dbReference>
<dbReference type="InterPro" id="IPR007143">
    <property type="entry name" value="Vps28"/>
</dbReference>
<dbReference type="Proteomes" id="UP000826195">
    <property type="component" value="Unassembled WGS sequence"/>
</dbReference>
<keyword evidence="4" id="KW-0967">Endosome</keyword>
<evidence type="ECO:0000259" key="12">
    <source>
        <dbReference type="PROSITE" id="PS51313"/>
    </source>
</evidence>
<dbReference type="InterPro" id="IPR017898">
    <property type="entry name" value="VPS28_N"/>
</dbReference>
<dbReference type="Gene3D" id="1.20.1440.200">
    <property type="match status" value="1"/>
</dbReference>
<dbReference type="GO" id="GO:0043328">
    <property type="term" value="P:protein transport to vacuole involved in ubiquitin-dependent protein catabolic process via the multivesicular body sorting pathway"/>
    <property type="evidence" value="ECO:0007669"/>
    <property type="project" value="TreeGrafter"/>
</dbReference>
<feature type="region of interest" description="Disordered" evidence="10">
    <location>
        <begin position="424"/>
        <end position="461"/>
    </location>
</feature>
<evidence type="ECO:0000256" key="1">
    <source>
        <dbReference type="ARBA" id="ARBA00004177"/>
    </source>
</evidence>
<evidence type="ECO:0000256" key="8">
    <source>
        <dbReference type="ARBA" id="ARBA00083439"/>
    </source>
</evidence>
<evidence type="ECO:0000256" key="10">
    <source>
        <dbReference type="SAM" id="MobiDB-lite"/>
    </source>
</evidence>
<dbReference type="FunFam" id="1.20.1440.200:FF:000001">
    <property type="entry name" value="Vacuolar protein sorting-associated protein 28 homolog"/>
    <property type="match status" value="1"/>
</dbReference>
<dbReference type="PANTHER" id="PTHR12937:SF0">
    <property type="entry name" value="VACUOLAR PROTEIN SORTING-ASSOCIATED PROTEIN 28 HOMOLOG"/>
    <property type="match status" value="1"/>
</dbReference>
<reference evidence="13 14" key="1">
    <citation type="journal article" date="2021" name="J. Hered.">
        <title>A chromosome-level genome assembly of the parasitoid wasp, Cotesia glomerata (Hymenoptera: Braconidae).</title>
        <authorList>
            <person name="Pinto B.J."/>
            <person name="Weis J.J."/>
            <person name="Gamble T."/>
            <person name="Ode P.J."/>
            <person name="Paul R."/>
            <person name="Zaspel J.M."/>
        </authorList>
    </citation>
    <scope>NUCLEOTIDE SEQUENCE [LARGE SCALE GENOMIC DNA]</scope>
    <source>
        <strain evidence="13">CgM1</strain>
    </source>
</reference>
<keyword evidence="14" id="KW-1185">Reference proteome</keyword>
<evidence type="ECO:0000313" key="13">
    <source>
        <dbReference type="EMBL" id="KAH0567419.1"/>
    </source>
</evidence>
<evidence type="ECO:0000259" key="11">
    <source>
        <dbReference type="PROSITE" id="PS51310"/>
    </source>
</evidence>
<dbReference type="SUPFAM" id="SSF140427">
    <property type="entry name" value="VPS28 C-terminal domain-like"/>
    <property type="match status" value="1"/>
</dbReference>
<dbReference type="InterPro" id="IPR038358">
    <property type="entry name" value="VPS28_N_sf"/>
</dbReference>
<accession>A0AAV7J5C2</accession>
<dbReference type="Gene3D" id="1.20.120.1130">
    <property type="match status" value="1"/>
</dbReference>
<comment type="subcellular location">
    <subcellularLocation>
        <location evidence="1">Endosome</location>
    </subcellularLocation>
</comment>
<dbReference type="GO" id="GO:0000813">
    <property type="term" value="C:ESCRT I complex"/>
    <property type="evidence" value="ECO:0007669"/>
    <property type="project" value="InterPro"/>
</dbReference>
<evidence type="ECO:0000256" key="7">
    <source>
        <dbReference type="ARBA" id="ARBA00066174"/>
    </source>
</evidence>
<organism evidence="13 14">
    <name type="scientific">Cotesia glomerata</name>
    <name type="common">Lepidopteran parasitic wasp</name>
    <name type="synonym">Apanteles glomeratus</name>
    <dbReference type="NCBI Taxonomy" id="32391"/>
    <lineage>
        <taxon>Eukaryota</taxon>
        <taxon>Metazoa</taxon>
        <taxon>Ecdysozoa</taxon>
        <taxon>Arthropoda</taxon>
        <taxon>Hexapoda</taxon>
        <taxon>Insecta</taxon>
        <taxon>Pterygota</taxon>
        <taxon>Neoptera</taxon>
        <taxon>Endopterygota</taxon>
        <taxon>Hymenoptera</taxon>
        <taxon>Apocrita</taxon>
        <taxon>Ichneumonoidea</taxon>
        <taxon>Braconidae</taxon>
        <taxon>Microgastrinae</taxon>
        <taxon>Cotesia</taxon>
    </lineage>
</organism>
<evidence type="ECO:0000256" key="6">
    <source>
        <dbReference type="ARBA" id="ARBA00056039"/>
    </source>
</evidence>
<protein>
    <recommendedName>
        <fullName evidence="2">Vacuolar protein sorting-associated protein 28 homolog</fullName>
    </recommendedName>
    <alternativeName>
        <fullName evidence="8">ESCRT-I complex subunit VPS28</fullName>
    </alternativeName>
</protein>
<evidence type="ECO:0000256" key="9">
    <source>
        <dbReference type="PROSITE-ProRule" id="PRU00642"/>
    </source>
</evidence>
<comment type="function">
    <text evidence="6">Component of the ESCRT-I complex, a regulator of vesicular trafficking process.</text>
</comment>
<dbReference type="InterPro" id="IPR017899">
    <property type="entry name" value="VPS28_C"/>
</dbReference>
<dbReference type="FunFam" id="1.20.120.1130:FF:000001">
    <property type="entry name" value="Vacuolar protein sorting-associated protein 28 homolog"/>
    <property type="match status" value="1"/>
</dbReference>
<evidence type="ECO:0000256" key="3">
    <source>
        <dbReference type="ARBA" id="ARBA00022448"/>
    </source>
</evidence>
<dbReference type="PROSITE" id="PS51310">
    <property type="entry name" value="VPS28_C"/>
    <property type="match status" value="1"/>
</dbReference>
<keyword evidence="3 9" id="KW-0813">Transport</keyword>
<sequence>MDPELQKMYQLQPLTASLSDLQGKCAFQQASPRKRHPRIAEINSGDRPGISALTNPDKRRREELRIKSRVIIDRTKYIEQWLQAHKSVQKNNLTTSNCSSPSSVSSSIVYESPPQLIRSSKKNQRSPLKDCNQLKRFKSNDSNSEKLNAQIRLNYSPVKNKAKENQIINKSSPKKVSKHKKNIVDQYEENLNIESCLSPISVNPADDSPLEIMELNSPAPSSLFLESVHSDCNSPQVEEIQSISSPRITQECINIDESDTSVVCEENLPNLDLTILSDSNKTISDLVGDLDGSLVDIDEIQSEHSHSCRSLNHTIDSDETFFSEVENADRTVVANNIDCDEKSEDERYKKVSIDEEDSQVSHVSENELVISEFTSQSVTNADSAKEVLSIEETSDLQETKIVKINCKIIENELVEEMSHMSSQKISQDYLTPPPEVQANSTDLDNIISISDSPPSRQSSRIERDTFVRTVIKKKKKKKPKKGSLVERLQTLVSRKISSIRIWRHQMSQDHLKTNSPCVTVQINECTWRYSRYIIDGRIIKDDNDLIGRSVRENSLLDKSATIDSNNKNLSSSIKLLLVPEIVGKINFEDKNIIKVYPPWDIVDPNEFLGTMSIAQDRPELNEEVKLYKNAREREKYDNQADLYAVVNTLQNLEKAYIRDCVTPKEYTAACSKLLVQYRAAFKQVQSDQFPTIDVFAKTYRLDCPAALERIKEDRPITIKDDKGNTSKCIADIVSLFITLMDKLRLDIKAMDELHPELRDLVDTMNRLSILPSDFDGRQRVADWLQTLNNMSASDELSESQVRQLIFDLETSYNAFTKVLHNS</sequence>
<dbReference type="PANTHER" id="PTHR12937">
    <property type="entry name" value="VACUOLAR PROTEIN SORTING 28, ISOFORM 2 VPS28"/>
    <property type="match status" value="1"/>
</dbReference>
<dbReference type="InterPro" id="IPR037202">
    <property type="entry name" value="ESCRT_assembly_dom"/>
</dbReference>
<gene>
    <name evidence="13" type="ORF">KQX54_009825</name>
</gene>
<comment type="caution">
    <text evidence="13">The sequence shown here is derived from an EMBL/GenBank/DDBJ whole genome shotgun (WGS) entry which is preliminary data.</text>
</comment>
<dbReference type="InterPro" id="IPR037206">
    <property type="entry name" value="VPS28_C_sf"/>
</dbReference>
<dbReference type="PROSITE" id="PS51313">
    <property type="entry name" value="VPS28_N"/>
    <property type="match status" value="1"/>
</dbReference>
<name>A0AAV7J5C2_COTGL</name>
<feature type="compositionally biased region" description="Low complexity" evidence="10">
    <location>
        <begin position="446"/>
        <end position="458"/>
    </location>
</feature>
<feature type="domain" description="VPS28 N-terminal" evidence="12">
    <location>
        <begin position="613"/>
        <end position="720"/>
    </location>
</feature>
<evidence type="ECO:0000256" key="2">
    <source>
        <dbReference type="ARBA" id="ARBA00020968"/>
    </source>
</evidence>
<feature type="domain" description="VPS28 C-terminal" evidence="11">
    <location>
        <begin position="724"/>
        <end position="820"/>
    </location>
</feature>
<comment type="similarity">
    <text evidence="9">Belongs to the VPS28 family.</text>
</comment>
<dbReference type="EMBL" id="JAHXZJ010000001">
    <property type="protein sequence ID" value="KAH0567419.1"/>
    <property type="molecule type" value="Genomic_DNA"/>
</dbReference>
<evidence type="ECO:0000313" key="14">
    <source>
        <dbReference type="Proteomes" id="UP000826195"/>
    </source>
</evidence>
<evidence type="ECO:0000256" key="4">
    <source>
        <dbReference type="ARBA" id="ARBA00022753"/>
    </source>
</evidence>